<evidence type="ECO:0000256" key="1">
    <source>
        <dbReference type="ARBA" id="ARBA00022801"/>
    </source>
</evidence>
<dbReference type="Pfam" id="PF07859">
    <property type="entry name" value="Abhydrolase_3"/>
    <property type="match status" value="1"/>
</dbReference>
<feature type="domain" description="Alpha/beta hydrolase fold-3" evidence="2">
    <location>
        <begin position="72"/>
        <end position="262"/>
    </location>
</feature>
<evidence type="ECO:0000313" key="4">
    <source>
        <dbReference type="Proteomes" id="UP000693738"/>
    </source>
</evidence>
<accession>A0A8J2N8X7</accession>
<organism evidence="3 4">
    <name type="scientific">Fusarium equiseti</name>
    <name type="common">Fusarium scirpi</name>
    <dbReference type="NCBI Taxonomy" id="61235"/>
    <lineage>
        <taxon>Eukaryota</taxon>
        <taxon>Fungi</taxon>
        <taxon>Dikarya</taxon>
        <taxon>Ascomycota</taxon>
        <taxon>Pezizomycotina</taxon>
        <taxon>Sordariomycetes</taxon>
        <taxon>Hypocreomycetidae</taxon>
        <taxon>Hypocreales</taxon>
        <taxon>Nectriaceae</taxon>
        <taxon>Fusarium</taxon>
        <taxon>Fusarium incarnatum-equiseti species complex</taxon>
    </lineage>
</organism>
<name>A0A8J2N8X7_FUSEQ</name>
<dbReference type="AlphaFoldDB" id="A0A8J2N8X7"/>
<keyword evidence="1" id="KW-0378">Hydrolase</keyword>
<reference evidence="3" key="1">
    <citation type="submission" date="2021-05" db="EMBL/GenBank/DDBJ databases">
        <authorList>
            <person name="Khan N."/>
        </authorList>
    </citation>
    <scope>NUCLEOTIDE SEQUENCE</scope>
</reference>
<dbReference type="EMBL" id="CAJSTJ010000121">
    <property type="protein sequence ID" value="CAG7557886.1"/>
    <property type="molecule type" value="Genomic_DNA"/>
</dbReference>
<sequence>MAATPRLEEWMRLSKERLRDTDIMMEYILDLYEFPPNFSPPQDLGNDILIERVDIHHWPLYRISTRSSLGTMLYCHGGDFVNEIVSQHYQLAAQIAREAEISVLVPIYPLLPRPTARFEQVVSGLCKIVAIRHFNITSIAGDSAGGTLAMLTMQRLIRIQSPCASRIKSLMLISPLLDCSLSHPESINLEPDDPWLGIDGLHLAARLFNRDPVTLIPWIERADPNVSPLFGNIADLPATLLLSGTRDLLCADARRLSARFRNGDTSENAEEWIAGSVELEGFKYVEAEDMLHVWPLMASPEGAEAREVILDFLRKHKRVTRILQEQKVQDQATGIGR</sequence>
<proteinExistence type="predicted"/>
<dbReference type="PANTHER" id="PTHR48081">
    <property type="entry name" value="AB HYDROLASE SUPERFAMILY PROTEIN C4A8.06C"/>
    <property type="match status" value="1"/>
</dbReference>
<comment type="caution">
    <text evidence="3">The sequence shown here is derived from an EMBL/GenBank/DDBJ whole genome shotgun (WGS) entry which is preliminary data.</text>
</comment>
<evidence type="ECO:0000259" key="2">
    <source>
        <dbReference type="Pfam" id="PF07859"/>
    </source>
</evidence>
<gene>
    <name evidence="3" type="ORF">FEQUK3_LOCUS3655</name>
</gene>
<evidence type="ECO:0000313" key="3">
    <source>
        <dbReference type="EMBL" id="CAG7557886.1"/>
    </source>
</evidence>
<protein>
    <recommendedName>
        <fullName evidence="2">Alpha/beta hydrolase fold-3 domain-containing protein</fullName>
    </recommendedName>
</protein>
<dbReference type="PANTHER" id="PTHR48081:SF25">
    <property type="entry name" value="PUTATIVE (AFU_ORTHOLOGUE AFUA_3G11560)-RELATED"/>
    <property type="match status" value="1"/>
</dbReference>
<dbReference type="InterPro" id="IPR013094">
    <property type="entry name" value="AB_hydrolase_3"/>
</dbReference>
<dbReference type="InterPro" id="IPR050300">
    <property type="entry name" value="GDXG_lipolytic_enzyme"/>
</dbReference>
<dbReference type="Proteomes" id="UP000693738">
    <property type="component" value="Unassembled WGS sequence"/>
</dbReference>
<dbReference type="GO" id="GO:0016787">
    <property type="term" value="F:hydrolase activity"/>
    <property type="evidence" value="ECO:0007669"/>
    <property type="project" value="UniProtKB-KW"/>
</dbReference>